<evidence type="ECO:0000256" key="5">
    <source>
        <dbReference type="SAM" id="MobiDB-lite"/>
    </source>
</evidence>
<sequence length="638" mass="69341">MAQRMTSVRFIILFVVALLCGCTGMGERTSDSTNGDHKAGFISGSKASAVDQPVIVFIHGLGGDADTWFNKRSGAYWPALIPVDNENAFAKTDVFVYTYDASILSKRTSIASLADDLHFELRAQGIDQRRRITFVMHSLGGLVARALILRQPSYAERIQLLYFFGTPTNGSQLADLLSLAGKAVPGGISTHAHQLKEMQNDDFLADLETAWINSRLFWIPSYCAYERNSVFGVALVVPLRSAASLCTHAIEAINEDHFGIVKPADAGHKSYRALVQAFLETQRPPKPDAMQAILAAITDVSQRVDQVIRSQSAFANRPRKARTELATIDPSKDIYLQLRLFPGDTVRLLDPVANVPAVCFENRKDGKKNCLDSKNRELQFDPRGDGETVVMEPPKAAPSTPAALEITYKRHGGEPRYLATPVPLLQAKTSTSTSDFSAKGEQKPPIAAESVCDAILAKTSRATCAPAGDQGIRVSHRASFPGGKASSAEIASEIAAIGKSIDELGLTGEATFYGEASAKAFPCSKAEPLVNPVDLRKAIEPEVHLGMKNAAGQIVIDERVVCNDQARIGTVSGNYLLRFARAKWVATELERFSNKRIVAASIVPEEHGLATSVRNDDNRVRVGIDIRIRRDVSASLLR</sequence>
<dbReference type="RefSeq" id="WP_203387984.1">
    <property type="nucleotide sequence ID" value="NZ_CP064781.1"/>
</dbReference>
<dbReference type="Pfam" id="PF12697">
    <property type="entry name" value="Abhydrolase_6"/>
    <property type="match status" value="1"/>
</dbReference>
<evidence type="ECO:0000259" key="6">
    <source>
        <dbReference type="Pfam" id="PF12697"/>
    </source>
</evidence>
<dbReference type="PANTHER" id="PTHR48182:SF2">
    <property type="entry name" value="PROTEIN SERAC1"/>
    <property type="match status" value="1"/>
</dbReference>
<keyword evidence="8" id="KW-1185">Reference proteome</keyword>
<evidence type="ECO:0000313" key="7">
    <source>
        <dbReference type="EMBL" id="QRJ64439.1"/>
    </source>
</evidence>
<dbReference type="Proteomes" id="UP000663444">
    <property type="component" value="Chromosome"/>
</dbReference>
<accession>A0A974SQB5</accession>
<name>A0A974SQB5_9RHOO</name>
<dbReference type="KEGG" id="ares:IWH25_03555"/>
<evidence type="ECO:0000256" key="1">
    <source>
        <dbReference type="ARBA" id="ARBA00004240"/>
    </source>
</evidence>
<dbReference type="PANTHER" id="PTHR48182">
    <property type="entry name" value="PROTEIN SERAC1"/>
    <property type="match status" value="1"/>
</dbReference>
<evidence type="ECO:0000313" key="8">
    <source>
        <dbReference type="Proteomes" id="UP000663444"/>
    </source>
</evidence>
<dbReference type="GO" id="GO:0016787">
    <property type="term" value="F:hydrolase activity"/>
    <property type="evidence" value="ECO:0007669"/>
    <property type="project" value="UniProtKB-KW"/>
</dbReference>
<keyword evidence="3" id="KW-0256">Endoplasmic reticulum</keyword>
<keyword evidence="7" id="KW-0378">Hydrolase</keyword>
<dbReference type="AlphaFoldDB" id="A0A974SQB5"/>
<keyword evidence="4" id="KW-0472">Membrane</keyword>
<feature type="region of interest" description="Disordered" evidence="5">
    <location>
        <begin position="378"/>
        <end position="398"/>
    </location>
</feature>
<dbReference type="GO" id="GO:0016020">
    <property type="term" value="C:membrane"/>
    <property type="evidence" value="ECO:0007669"/>
    <property type="project" value="UniProtKB-SubCell"/>
</dbReference>
<gene>
    <name evidence="7" type="ORF">IWH25_03555</name>
</gene>
<dbReference type="Gene3D" id="3.40.50.1820">
    <property type="entry name" value="alpha/beta hydrolase"/>
    <property type="match status" value="1"/>
</dbReference>
<proteinExistence type="predicted"/>
<dbReference type="EMBL" id="CP064781">
    <property type="protein sequence ID" value="QRJ64439.1"/>
    <property type="molecule type" value="Genomic_DNA"/>
</dbReference>
<evidence type="ECO:0000256" key="4">
    <source>
        <dbReference type="ARBA" id="ARBA00023136"/>
    </source>
</evidence>
<organism evidence="7 8">
    <name type="scientific">Azospira restricta</name>
    <dbReference type="NCBI Taxonomy" id="404405"/>
    <lineage>
        <taxon>Bacteria</taxon>
        <taxon>Pseudomonadati</taxon>
        <taxon>Pseudomonadota</taxon>
        <taxon>Betaproteobacteria</taxon>
        <taxon>Rhodocyclales</taxon>
        <taxon>Rhodocyclaceae</taxon>
        <taxon>Azospira</taxon>
    </lineage>
</organism>
<comment type="subcellular location">
    <subcellularLocation>
        <location evidence="1">Endoplasmic reticulum</location>
    </subcellularLocation>
    <subcellularLocation>
        <location evidence="2">Membrane</location>
    </subcellularLocation>
</comment>
<dbReference type="InterPro" id="IPR000073">
    <property type="entry name" value="AB_hydrolase_1"/>
</dbReference>
<evidence type="ECO:0000256" key="2">
    <source>
        <dbReference type="ARBA" id="ARBA00004370"/>
    </source>
</evidence>
<dbReference type="SUPFAM" id="SSF53474">
    <property type="entry name" value="alpha/beta-Hydrolases"/>
    <property type="match status" value="1"/>
</dbReference>
<dbReference type="InterPro" id="IPR052374">
    <property type="entry name" value="SERAC1"/>
</dbReference>
<protein>
    <submittedName>
        <fullName evidence="7">Alpha/beta fold hydrolase</fullName>
    </submittedName>
</protein>
<dbReference type="PROSITE" id="PS51257">
    <property type="entry name" value="PROKAR_LIPOPROTEIN"/>
    <property type="match status" value="1"/>
</dbReference>
<feature type="domain" description="AB hydrolase-1" evidence="6">
    <location>
        <begin position="55"/>
        <end position="211"/>
    </location>
</feature>
<reference evidence="7" key="1">
    <citation type="submission" date="2020-11" db="EMBL/GenBank/DDBJ databases">
        <title>Azospira restricta DSM 18626 genome sequence.</title>
        <authorList>
            <person name="Moe W.M."/>
        </authorList>
    </citation>
    <scope>NUCLEOTIDE SEQUENCE</scope>
    <source>
        <strain evidence="7">DSM 18626</strain>
    </source>
</reference>
<dbReference type="InterPro" id="IPR029058">
    <property type="entry name" value="AB_hydrolase_fold"/>
</dbReference>
<evidence type="ECO:0000256" key="3">
    <source>
        <dbReference type="ARBA" id="ARBA00022824"/>
    </source>
</evidence>